<reference evidence="3 4" key="1">
    <citation type="submission" date="2021-06" db="EMBL/GenBank/DDBJ databases">
        <title>Enterococcus alishanensis sp. nov., a novel lactic acid bacterium isolated from fresh coffee beans.</title>
        <authorList>
            <person name="Chen Y.-S."/>
        </authorList>
    </citation>
    <scope>NUCLEOTIDE SEQUENCE [LARGE SCALE GENOMIC DNA]</scope>
    <source>
        <strain evidence="3 4">ALS3</strain>
    </source>
</reference>
<keyword evidence="1" id="KW-0472">Membrane</keyword>
<feature type="domain" description="Regulatory protein YycH" evidence="2">
    <location>
        <begin position="11"/>
        <end position="424"/>
    </location>
</feature>
<evidence type="ECO:0000259" key="2">
    <source>
        <dbReference type="Pfam" id="PF07435"/>
    </source>
</evidence>
<dbReference type="InterPro" id="IPR009996">
    <property type="entry name" value="YycH"/>
</dbReference>
<name>A0ABS6T911_9ENTE</name>
<protein>
    <recommendedName>
        <fullName evidence="2">Regulatory protein YycH domain-containing protein</fullName>
    </recommendedName>
</protein>
<dbReference type="Proteomes" id="UP000774130">
    <property type="component" value="Unassembled WGS sequence"/>
</dbReference>
<dbReference type="EMBL" id="JAHUZB010000001">
    <property type="protein sequence ID" value="MBV7389386.1"/>
    <property type="molecule type" value="Genomic_DNA"/>
</dbReference>
<evidence type="ECO:0000256" key="1">
    <source>
        <dbReference type="SAM" id="Phobius"/>
    </source>
</evidence>
<organism evidence="3 4">
    <name type="scientific">Enterococcus alishanensis</name>
    <dbReference type="NCBI Taxonomy" id="1303817"/>
    <lineage>
        <taxon>Bacteria</taxon>
        <taxon>Bacillati</taxon>
        <taxon>Bacillota</taxon>
        <taxon>Bacilli</taxon>
        <taxon>Lactobacillales</taxon>
        <taxon>Enterococcaceae</taxon>
        <taxon>Enterococcus</taxon>
    </lineage>
</organism>
<gene>
    <name evidence="3" type="ORF">KUA55_01745</name>
</gene>
<sequence>MRISEKILRGILIVLILLSIVFSYNIWLAPTNRTPNVNSNTQTINNLEQNYAKATDSYLPIRGIWDLDGQKFQTNSENLLATAQARLTEADYGELSIVAQGEAEMQNYYQVNRGMELNYEGQFSLAEYLKVFDIPINIDNFDQPNRIRFNKIQIDFENNHIRFLNYARQTVYQGDITFSTNTLQDIYENNQSRFIPMTEENQIIPRLLQTEGNIRLKRYNYILTTQSYSLFRNAFFREPVGAKGQENEQGVQSFVSGQEELILNDDQRTVDFSGELPKDVQSDSIYAQTFGYVSRLGTGVGNLRYFDREGGQITYRTFVEGYPIFSESDKGKMVVTIGDAQNDEAKSVAIQMSMDTVQVPIPSDEEIELSSSLEMENQLVYAGLDIDKVESYIIGYTWSDVDGANRLVSLTPEWYVKYDGNWFAASQLMASVTEVSNGF</sequence>
<keyword evidence="4" id="KW-1185">Reference proteome</keyword>
<keyword evidence="1" id="KW-0812">Transmembrane</keyword>
<keyword evidence="1" id="KW-1133">Transmembrane helix</keyword>
<evidence type="ECO:0000313" key="3">
    <source>
        <dbReference type="EMBL" id="MBV7389386.1"/>
    </source>
</evidence>
<proteinExistence type="predicted"/>
<feature type="transmembrane region" description="Helical" evidence="1">
    <location>
        <begin position="7"/>
        <end position="27"/>
    </location>
</feature>
<dbReference type="CDD" id="cd15787">
    <property type="entry name" value="YycH_N"/>
    <property type="match status" value="1"/>
</dbReference>
<evidence type="ECO:0000313" key="4">
    <source>
        <dbReference type="Proteomes" id="UP000774130"/>
    </source>
</evidence>
<dbReference type="Pfam" id="PF07435">
    <property type="entry name" value="YycH"/>
    <property type="match status" value="1"/>
</dbReference>
<comment type="caution">
    <text evidence="3">The sequence shown here is derived from an EMBL/GenBank/DDBJ whole genome shotgun (WGS) entry which is preliminary data.</text>
</comment>
<accession>A0ABS6T911</accession>